<sequence length="221" mass="25071">MDKWKTKIWFNIVAPEMFGRAAAGETPANSQKQLIGRRIEMTLGDLMGDPSKHHMKMIFEVNGVSGDTATTKFIAHTITKDYMRSLVKRKTSKVDANAVVETKDGYRLRVKASAYTLKRARRRQIKAIRAIMHEEVVHRAKSLTLNEFIREAVLGKLASDIYRKGKQVYPLRRVEIYKTQVLAEPPKSEVEEEETVVEVEKPAVVETEIPVESVDVETSAT</sequence>
<evidence type="ECO:0000313" key="4">
    <source>
        <dbReference type="EMBL" id="OFV67839.1"/>
    </source>
</evidence>
<dbReference type="GO" id="GO:0006412">
    <property type="term" value="P:translation"/>
    <property type="evidence" value="ECO:0007669"/>
    <property type="project" value="UniProtKB-UniRule"/>
</dbReference>
<evidence type="ECO:0000313" key="5">
    <source>
        <dbReference type="Proteomes" id="UP000186940"/>
    </source>
</evidence>
<dbReference type="InterPro" id="IPR030838">
    <property type="entry name" value="Ribosomal_eS1_arc"/>
</dbReference>
<reference evidence="4" key="1">
    <citation type="submission" date="2016-05" db="EMBL/GenBank/DDBJ databases">
        <title>Microbial consortia oxidize butane by reversing methanogenesis.</title>
        <authorList>
            <person name="Laso-Perez R."/>
            <person name="Richter M."/>
            <person name="Wegener G."/>
            <person name="Musat F."/>
        </authorList>
    </citation>
    <scope>NUCLEOTIDE SEQUENCE [LARGE SCALE GENOMIC DNA]</scope>
    <source>
        <strain evidence="4">BOX2</strain>
    </source>
</reference>
<dbReference type="GO" id="GO:0003735">
    <property type="term" value="F:structural constituent of ribosome"/>
    <property type="evidence" value="ECO:0007669"/>
    <property type="project" value="InterPro"/>
</dbReference>
<dbReference type="GO" id="GO:1990904">
    <property type="term" value="C:ribonucleoprotein complex"/>
    <property type="evidence" value="ECO:0007669"/>
    <property type="project" value="UniProtKB-KW"/>
</dbReference>
<name>A0A1F2P8Z1_9EURY</name>
<organism evidence="4 5">
    <name type="scientific">Candidatus Syntropharchaeum caldarium</name>
    <dbReference type="NCBI Taxonomy" id="1838285"/>
    <lineage>
        <taxon>Archaea</taxon>
        <taxon>Methanobacteriati</taxon>
        <taxon>Methanobacteriota</taxon>
        <taxon>Stenosarchaea group</taxon>
        <taxon>Methanomicrobia</taxon>
        <taxon>Methanosarcinales</taxon>
        <taxon>ANME-2 cluster</taxon>
        <taxon>Candidatus Syntropharchaeum</taxon>
    </lineage>
</organism>
<comment type="similarity">
    <text evidence="3">Belongs to the eukaryotic ribosomal protein eS1 family.</text>
</comment>
<dbReference type="GO" id="GO:0005840">
    <property type="term" value="C:ribosome"/>
    <property type="evidence" value="ECO:0007669"/>
    <property type="project" value="UniProtKB-KW"/>
</dbReference>
<keyword evidence="2 3" id="KW-0687">Ribonucleoprotein</keyword>
<dbReference type="Pfam" id="PF01015">
    <property type="entry name" value="Ribosomal_S3Ae"/>
    <property type="match status" value="1"/>
</dbReference>
<keyword evidence="1 3" id="KW-0689">Ribosomal protein</keyword>
<dbReference type="InterPro" id="IPR001593">
    <property type="entry name" value="Ribosomal_eS1"/>
</dbReference>
<dbReference type="PANTHER" id="PTHR11830">
    <property type="entry name" value="40S RIBOSOMAL PROTEIN S3A"/>
    <property type="match status" value="1"/>
</dbReference>
<evidence type="ECO:0000256" key="2">
    <source>
        <dbReference type="ARBA" id="ARBA00023274"/>
    </source>
</evidence>
<dbReference type="EMBL" id="LYOS01000003">
    <property type="protein sequence ID" value="OFV67839.1"/>
    <property type="molecule type" value="Genomic_DNA"/>
</dbReference>
<proteinExistence type="inferred from homology"/>
<dbReference type="HAMAP" id="MF_00359">
    <property type="entry name" value="Ribosomal_eS1"/>
    <property type="match status" value="1"/>
</dbReference>
<accession>A0A1F2P8Z1</accession>
<dbReference type="STRING" id="1838285.SCAL_001214"/>
<gene>
    <name evidence="3" type="primary">rps3ae</name>
    <name evidence="4" type="ORF">SCAL_001214</name>
</gene>
<protein>
    <recommendedName>
        <fullName evidence="3">Small ribosomal subunit protein eS1</fullName>
    </recommendedName>
</protein>
<comment type="caution">
    <text evidence="4">The sequence shown here is derived from an EMBL/GenBank/DDBJ whole genome shotgun (WGS) entry which is preliminary data.</text>
</comment>
<dbReference type="NCBIfam" id="NF003142">
    <property type="entry name" value="PRK04057.1"/>
    <property type="match status" value="1"/>
</dbReference>
<keyword evidence="5" id="KW-1185">Reference proteome</keyword>
<evidence type="ECO:0000256" key="1">
    <source>
        <dbReference type="ARBA" id="ARBA00022980"/>
    </source>
</evidence>
<dbReference type="AlphaFoldDB" id="A0A1F2P8Z1"/>
<evidence type="ECO:0000256" key="3">
    <source>
        <dbReference type="HAMAP-Rule" id="MF_00359"/>
    </source>
</evidence>
<dbReference type="Proteomes" id="UP000186940">
    <property type="component" value="Unassembled WGS sequence"/>
</dbReference>
<dbReference type="SMART" id="SM01397">
    <property type="entry name" value="Ribosomal_S3Ae"/>
    <property type="match status" value="1"/>
</dbReference>